<keyword evidence="3" id="KW-0436">Ligase</keyword>
<evidence type="ECO:0000256" key="3">
    <source>
        <dbReference type="ARBA" id="ARBA00022598"/>
    </source>
</evidence>
<keyword evidence="5" id="KW-1133">Transmembrane helix</keyword>
<dbReference type="PROSITE" id="PS00455">
    <property type="entry name" value="AMP_BINDING"/>
    <property type="match status" value="1"/>
</dbReference>
<accession>A0A7R8XIH1</accession>
<evidence type="ECO:0000259" key="7">
    <source>
        <dbReference type="Pfam" id="PF13193"/>
    </source>
</evidence>
<comment type="subcellular location">
    <subcellularLocation>
        <location evidence="1">Peroxisome</location>
    </subcellularLocation>
</comment>
<dbReference type="GO" id="GO:0016405">
    <property type="term" value="F:CoA-ligase activity"/>
    <property type="evidence" value="ECO:0007669"/>
    <property type="project" value="TreeGrafter"/>
</dbReference>
<dbReference type="PANTHER" id="PTHR24096:SF149">
    <property type="entry name" value="AMP-BINDING DOMAIN-CONTAINING PROTEIN-RELATED"/>
    <property type="match status" value="1"/>
</dbReference>
<dbReference type="Pfam" id="PF00501">
    <property type="entry name" value="AMP-binding"/>
    <property type="match status" value="1"/>
</dbReference>
<evidence type="ECO:0000259" key="6">
    <source>
        <dbReference type="Pfam" id="PF00501"/>
    </source>
</evidence>
<feature type="transmembrane region" description="Helical" evidence="5">
    <location>
        <begin position="194"/>
        <end position="217"/>
    </location>
</feature>
<keyword evidence="9" id="KW-1185">Reference proteome</keyword>
<evidence type="ECO:0000313" key="9">
    <source>
        <dbReference type="Proteomes" id="UP000677054"/>
    </source>
</evidence>
<name>A0A7R8XIH1_9CRUS</name>
<dbReference type="AlphaFoldDB" id="A0A7R8XIH1"/>
<dbReference type="InterPro" id="IPR020845">
    <property type="entry name" value="AMP-binding_CS"/>
</dbReference>
<dbReference type="EMBL" id="CAJPEV010001598">
    <property type="protein sequence ID" value="CAG0893437.1"/>
    <property type="molecule type" value="Genomic_DNA"/>
</dbReference>
<comment type="similarity">
    <text evidence="2">Belongs to the ATP-dependent AMP-binding enzyme family.</text>
</comment>
<dbReference type="EMBL" id="LR901115">
    <property type="protein sequence ID" value="CAD7247818.1"/>
    <property type="molecule type" value="Genomic_DNA"/>
</dbReference>
<proteinExistence type="inferred from homology"/>
<reference evidence="8" key="1">
    <citation type="submission" date="2020-11" db="EMBL/GenBank/DDBJ databases">
        <authorList>
            <person name="Tran Van P."/>
        </authorList>
    </citation>
    <scope>NUCLEOTIDE SEQUENCE</scope>
</reference>
<keyword evidence="4" id="KW-0576">Peroxisome</keyword>
<dbReference type="Gene3D" id="3.40.50.12780">
    <property type="entry name" value="N-terminal domain of ligase-like"/>
    <property type="match status" value="1"/>
</dbReference>
<protein>
    <submittedName>
        <fullName evidence="8">Uncharacterized protein</fullName>
    </submittedName>
</protein>
<dbReference type="GO" id="GO:0005777">
    <property type="term" value="C:peroxisome"/>
    <property type="evidence" value="ECO:0007669"/>
    <property type="project" value="UniProtKB-SubCell"/>
</dbReference>
<sequence>MLSNWSDYFLGVSDRGMRVGSPSVGSTFRGEIREIVSEFLNTGLAWDHIEELCRREGVEFVFCSPEFSDRVKNCESVKEVFTFGPGPKGTVEARTLYEDDESNFPDQSGIRPGSDLAAIFFTSGTTGPPKTIEHTHASIIAGCLNVNRSGPGPVQVGIILGGVSCEAFDYLKGGTGPAGQWQSGARSVRTVCPYHFALISGYMTSVLSLLGGVHLVFAPAVRFRSLLAAIQRFEPSVLSVTPREMTSLARSDETAEFKLDSLTAVSYGGTHLGKVVRDRLKMKFPNVKAFVEVYASTEAVGLAGTYFGMIGDKEGSVGPLAPFTEAKVVKPETWEALGPGEKGELCYRTPALMRGYRSPAGLTQEVIHEDGFYRSGDYGYIDEDGYVYIVDRVKELIPVSSEDGKSIVLVSPSEIEDCLYQHPDVERVGVTGIPVSAETPDTQVPWAFVQLKNQRSKSTETAKELQDFVSRRLSEELWLKGGVAFLDEVPLTPAGKVKRRELQVLSRA</sequence>
<evidence type="ECO:0000256" key="1">
    <source>
        <dbReference type="ARBA" id="ARBA00004275"/>
    </source>
</evidence>
<organism evidence="8">
    <name type="scientific">Darwinula stevensoni</name>
    <dbReference type="NCBI Taxonomy" id="69355"/>
    <lineage>
        <taxon>Eukaryota</taxon>
        <taxon>Metazoa</taxon>
        <taxon>Ecdysozoa</taxon>
        <taxon>Arthropoda</taxon>
        <taxon>Crustacea</taxon>
        <taxon>Oligostraca</taxon>
        <taxon>Ostracoda</taxon>
        <taxon>Podocopa</taxon>
        <taxon>Podocopida</taxon>
        <taxon>Darwinulocopina</taxon>
        <taxon>Darwinuloidea</taxon>
        <taxon>Darwinulidae</taxon>
        <taxon>Darwinula</taxon>
    </lineage>
</organism>
<evidence type="ECO:0000256" key="2">
    <source>
        <dbReference type="ARBA" id="ARBA00006432"/>
    </source>
</evidence>
<dbReference type="InterPro" id="IPR042099">
    <property type="entry name" value="ANL_N_sf"/>
</dbReference>
<dbReference type="Proteomes" id="UP000677054">
    <property type="component" value="Unassembled WGS sequence"/>
</dbReference>
<feature type="domain" description="AMP-dependent synthetase/ligase" evidence="6">
    <location>
        <begin position="39"/>
        <end position="356"/>
    </location>
</feature>
<dbReference type="Pfam" id="PF13193">
    <property type="entry name" value="AMP-binding_C"/>
    <property type="match status" value="1"/>
</dbReference>
<dbReference type="InterPro" id="IPR025110">
    <property type="entry name" value="AMP-bd_C"/>
</dbReference>
<dbReference type="InterPro" id="IPR000873">
    <property type="entry name" value="AMP-dep_synth/lig_dom"/>
</dbReference>
<dbReference type="Gene3D" id="3.30.300.30">
    <property type="match status" value="1"/>
</dbReference>
<dbReference type="PANTHER" id="PTHR24096">
    <property type="entry name" value="LONG-CHAIN-FATTY-ACID--COA LIGASE"/>
    <property type="match status" value="1"/>
</dbReference>
<keyword evidence="5" id="KW-0472">Membrane</keyword>
<keyword evidence="5" id="KW-0812">Transmembrane</keyword>
<dbReference type="OrthoDB" id="10253869at2759"/>
<evidence type="ECO:0000313" key="8">
    <source>
        <dbReference type="EMBL" id="CAD7247818.1"/>
    </source>
</evidence>
<evidence type="ECO:0000256" key="4">
    <source>
        <dbReference type="ARBA" id="ARBA00023140"/>
    </source>
</evidence>
<feature type="domain" description="AMP-binding enzyme C-terminal" evidence="7">
    <location>
        <begin position="414"/>
        <end position="496"/>
    </location>
</feature>
<evidence type="ECO:0000256" key="5">
    <source>
        <dbReference type="SAM" id="Phobius"/>
    </source>
</evidence>
<gene>
    <name evidence="8" type="ORF">DSTB1V02_LOCUS7643</name>
</gene>
<dbReference type="SUPFAM" id="SSF56801">
    <property type="entry name" value="Acetyl-CoA synthetase-like"/>
    <property type="match status" value="1"/>
</dbReference>
<dbReference type="InterPro" id="IPR045851">
    <property type="entry name" value="AMP-bd_C_sf"/>
</dbReference>